<organism evidence="2 3">
    <name type="scientific">Portunus trituberculatus</name>
    <name type="common">Swimming crab</name>
    <name type="synonym">Neptunus trituberculatus</name>
    <dbReference type="NCBI Taxonomy" id="210409"/>
    <lineage>
        <taxon>Eukaryota</taxon>
        <taxon>Metazoa</taxon>
        <taxon>Ecdysozoa</taxon>
        <taxon>Arthropoda</taxon>
        <taxon>Crustacea</taxon>
        <taxon>Multicrustacea</taxon>
        <taxon>Malacostraca</taxon>
        <taxon>Eumalacostraca</taxon>
        <taxon>Eucarida</taxon>
        <taxon>Decapoda</taxon>
        <taxon>Pleocyemata</taxon>
        <taxon>Brachyura</taxon>
        <taxon>Eubrachyura</taxon>
        <taxon>Portunoidea</taxon>
        <taxon>Portunidae</taxon>
        <taxon>Portuninae</taxon>
        <taxon>Portunus</taxon>
    </lineage>
</organism>
<accession>A0A5B7CXP5</accession>
<comment type="caution">
    <text evidence="2">The sequence shown here is derived from an EMBL/GenBank/DDBJ whole genome shotgun (WGS) entry which is preliminary data.</text>
</comment>
<protein>
    <submittedName>
        <fullName evidence="2">Uncharacterized protein</fullName>
    </submittedName>
</protein>
<gene>
    <name evidence="2" type="ORF">E2C01_006780</name>
</gene>
<dbReference type="EMBL" id="VSRR010000323">
    <property type="protein sequence ID" value="MPC14028.1"/>
    <property type="molecule type" value="Genomic_DNA"/>
</dbReference>
<dbReference type="Proteomes" id="UP000324222">
    <property type="component" value="Unassembled WGS sequence"/>
</dbReference>
<reference evidence="2 3" key="1">
    <citation type="submission" date="2019-05" db="EMBL/GenBank/DDBJ databases">
        <title>Another draft genome of Portunus trituberculatus and its Hox gene families provides insights of decapod evolution.</title>
        <authorList>
            <person name="Jeong J.-H."/>
            <person name="Song I."/>
            <person name="Kim S."/>
            <person name="Choi T."/>
            <person name="Kim D."/>
            <person name="Ryu S."/>
            <person name="Kim W."/>
        </authorList>
    </citation>
    <scope>NUCLEOTIDE SEQUENCE [LARGE SCALE GENOMIC DNA]</scope>
    <source>
        <tissue evidence="2">Muscle</tissue>
    </source>
</reference>
<keyword evidence="3" id="KW-1185">Reference proteome</keyword>
<dbReference type="AlphaFoldDB" id="A0A5B7CXP5"/>
<proteinExistence type="predicted"/>
<name>A0A5B7CXP5_PORTR</name>
<evidence type="ECO:0000313" key="3">
    <source>
        <dbReference type="Proteomes" id="UP000324222"/>
    </source>
</evidence>
<evidence type="ECO:0000313" key="2">
    <source>
        <dbReference type="EMBL" id="MPC14028.1"/>
    </source>
</evidence>
<sequence>MPLCETFQVCGASSGNTPVMMLPKIKCYREDSIVEAHITADVCVGVGGRVVGEGVTARLWRRLYCSRQKTIDRCLLMLTYYGSGKHTITSRVVPRSSQQTRLHLSSPPCWNPTGRRAGLTPRAPPPLLPADDPR</sequence>
<feature type="region of interest" description="Disordered" evidence="1">
    <location>
        <begin position="92"/>
        <end position="134"/>
    </location>
</feature>
<evidence type="ECO:0000256" key="1">
    <source>
        <dbReference type="SAM" id="MobiDB-lite"/>
    </source>
</evidence>
<feature type="compositionally biased region" description="Polar residues" evidence="1">
    <location>
        <begin position="92"/>
        <end position="103"/>
    </location>
</feature>